<comment type="caution">
    <text evidence="1">The sequence shown here is derived from an EMBL/GenBank/DDBJ whole genome shotgun (WGS) entry which is preliminary data.</text>
</comment>
<reference evidence="1 2" key="1">
    <citation type="submission" date="2018-03" db="EMBL/GenBank/DDBJ databases">
        <title>Brevisbacillus phylogenomics.</title>
        <authorList>
            <person name="Dunlap C."/>
        </authorList>
    </citation>
    <scope>NUCLEOTIDE SEQUENCE [LARGE SCALE GENOMIC DNA]</scope>
    <source>
        <strain evidence="1 2">NRRL NRS-1210</strain>
    </source>
</reference>
<dbReference type="Proteomes" id="UP000240419">
    <property type="component" value="Unassembled WGS sequence"/>
</dbReference>
<dbReference type="EMBL" id="PXZM01000036">
    <property type="protein sequence ID" value="PSJ91081.1"/>
    <property type="molecule type" value="Genomic_DNA"/>
</dbReference>
<dbReference type="RefSeq" id="WP_106840608.1">
    <property type="nucleotide sequence ID" value="NZ_JBCNIW010000025.1"/>
</dbReference>
<organism evidence="1 2">
    <name type="scientific">Brevibacillus fortis</name>
    <dbReference type="NCBI Taxonomy" id="2126352"/>
    <lineage>
        <taxon>Bacteria</taxon>
        <taxon>Bacillati</taxon>
        <taxon>Bacillota</taxon>
        <taxon>Bacilli</taxon>
        <taxon>Bacillales</taxon>
        <taxon>Paenibacillaceae</taxon>
        <taxon>Brevibacillus</taxon>
    </lineage>
</organism>
<proteinExistence type="predicted"/>
<evidence type="ECO:0000313" key="2">
    <source>
        <dbReference type="Proteomes" id="UP000240419"/>
    </source>
</evidence>
<name>A0A2P7UVS9_9BACL</name>
<dbReference type="AlphaFoldDB" id="A0A2P7UVS9"/>
<sequence length="68" mass="7845">MSDQVGKSVRLSRLGYDFIPWGEYDRYGNPAKWVFKGRPEQMELADNQEHGDGRDKIRRNQQKAFGGG</sequence>
<gene>
    <name evidence="1" type="ORF">C7R93_20760</name>
</gene>
<accession>A0A2P7UVS9</accession>
<keyword evidence="2" id="KW-1185">Reference proteome</keyword>
<protein>
    <submittedName>
        <fullName evidence="1">Uncharacterized protein</fullName>
    </submittedName>
</protein>
<evidence type="ECO:0000313" key="1">
    <source>
        <dbReference type="EMBL" id="PSJ91081.1"/>
    </source>
</evidence>